<protein>
    <submittedName>
        <fullName evidence="1">Uncharacterized protein</fullName>
    </submittedName>
</protein>
<organism evidence="1 2">
    <name type="scientific">Prunus yedoensis var. nudiflora</name>
    <dbReference type="NCBI Taxonomy" id="2094558"/>
    <lineage>
        <taxon>Eukaryota</taxon>
        <taxon>Viridiplantae</taxon>
        <taxon>Streptophyta</taxon>
        <taxon>Embryophyta</taxon>
        <taxon>Tracheophyta</taxon>
        <taxon>Spermatophyta</taxon>
        <taxon>Magnoliopsida</taxon>
        <taxon>eudicotyledons</taxon>
        <taxon>Gunneridae</taxon>
        <taxon>Pentapetalae</taxon>
        <taxon>rosids</taxon>
        <taxon>fabids</taxon>
        <taxon>Rosales</taxon>
        <taxon>Rosaceae</taxon>
        <taxon>Amygdaloideae</taxon>
        <taxon>Amygdaleae</taxon>
        <taxon>Prunus</taxon>
    </lineage>
</organism>
<name>A0A314YQ00_PRUYE</name>
<proteinExistence type="predicted"/>
<sequence>MGAWDVGNLELVFGFGDDAWDVDATSPPLSLCSMNKLCLRQQSSLRKIPLRQSSLSSSALSASASLIVATSLSRRHLSQSPPPLSVAAITDSAQQFAAISSFYLPLFLSVRFAKIRHALVEIRGNLFKFSLGTRWLLRKIALLFLYVAENRIHNFTMTYRGSAIGNIRMQTES</sequence>
<evidence type="ECO:0000313" key="2">
    <source>
        <dbReference type="Proteomes" id="UP000250321"/>
    </source>
</evidence>
<dbReference type="AlphaFoldDB" id="A0A314YQ00"/>
<reference evidence="1 2" key="1">
    <citation type="submission" date="2018-02" db="EMBL/GenBank/DDBJ databases">
        <title>Draft genome of wild Prunus yedoensis var. nudiflora.</title>
        <authorList>
            <person name="Baek S."/>
            <person name="Kim J.-H."/>
            <person name="Choi K."/>
            <person name="Kim G.-B."/>
            <person name="Cho A."/>
            <person name="Jang H."/>
            <person name="Shin C.-H."/>
            <person name="Yu H.-J."/>
            <person name="Mun J.-H."/>
        </authorList>
    </citation>
    <scope>NUCLEOTIDE SEQUENCE [LARGE SCALE GENOMIC DNA]</scope>
    <source>
        <strain evidence="2">cv. Jeju island</strain>
        <tissue evidence="1">Leaf</tissue>
    </source>
</reference>
<evidence type="ECO:0000313" key="1">
    <source>
        <dbReference type="EMBL" id="PQQ10292.1"/>
    </source>
</evidence>
<gene>
    <name evidence="1" type="ORF">Pyn_17594</name>
</gene>
<accession>A0A314YQ00</accession>
<dbReference type="EMBL" id="PJQY01000526">
    <property type="protein sequence ID" value="PQQ10292.1"/>
    <property type="molecule type" value="Genomic_DNA"/>
</dbReference>
<comment type="caution">
    <text evidence="1">The sequence shown here is derived from an EMBL/GenBank/DDBJ whole genome shotgun (WGS) entry which is preliminary data.</text>
</comment>
<dbReference type="Proteomes" id="UP000250321">
    <property type="component" value="Unassembled WGS sequence"/>
</dbReference>
<keyword evidence="2" id="KW-1185">Reference proteome</keyword>